<sequence length="213" mass="22243">MTNAALQGVLGGVSGPTGICLLGWSELWYGAVCTASGVRVRAGVIAAARLWVVVYVVQGHSTGESAGAHTGAMTGPAVRCTYWRAAAGRDGPGGTGGTEGLKVLQERTKDAVVRLSADELGQELGERATLVQFSTAFCQPCRATRRVLAEVAGMVAGVAHVEIDAEERLELVRRLEIRRTPTVLVLDADGRVVRRASGQPRRADVIVALGAAV</sequence>
<dbReference type="InterPro" id="IPR013766">
    <property type="entry name" value="Thioredoxin_domain"/>
</dbReference>
<comment type="caution">
    <text evidence="2">The sequence shown here is derived from an EMBL/GenBank/DDBJ whole genome shotgun (WGS) entry which is preliminary data.</text>
</comment>
<gene>
    <name evidence="2" type="ORF">GCM10010430_64560</name>
</gene>
<organism evidence="2 3">
    <name type="scientific">Kitasatospora cystarginea</name>
    <dbReference type="NCBI Taxonomy" id="58350"/>
    <lineage>
        <taxon>Bacteria</taxon>
        <taxon>Bacillati</taxon>
        <taxon>Actinomycetota</taxon>
        <taxon>Actinomycetes</taxon>
        <taxon>Kitasatosporales</taxon>
        <taxon>Streptomycetaceae</taxon>
        <taxon>Kitasatospora</taxon>
    </lineage>
</organism>
<name>A0ABN3ETW4_9ACTN</name>
<keyword evidence="3" id="KW-1185">Reference proteome</keyword>
<evidence type="ECO:0000259" key="1">
    <source>
        <dbReference type="Pfam" id="PF00085"/>
    </source>
</evidence>
<dbReference type="InterPro" id="IPR036249">
    <property type="entry name" value="Thioredoxin-like_sf"/>
</dbReference>
<reference evidence="2 3" key="1">
    <citation type="journal article" date="2019" name="Int. J. Syst. Evol. Microbiol.">
        <title>The Global Catalogue of Microorganisms (GCM) 10K type strain sequencing project: providing services to taxonomists for standard genome sequencing and annotation.</title>
        <authorList>
            <consortium name="The Broad Institute Genomics Platform"/>
            <consortium name="The Broad Institute Genome Sequencing Center for Infectious Disease"/>
            <person name="Wu L."/>
            <person name="Ma J."/>
        </authorList>
    </citation>
    <scope>NUCLEOTIDE SEQUENCE [LARGE SCALE GENOMIC DNA]</scope>
    <source>
        <strain evidence="2 3">JCM 7356</strain>
    </source>
</reference>
<evidence type="ECO:0000313" key="3">
    <source>
        <dbReference type="Proteomes" id="UP001500305"/>
    </source>
</evidence>
<dbReference type="Gene3D" id="3.40.30.10">
    <property type="entry name" value="Glutaredoxin"/>
    <property type="match status" value="1"/>
</dbReference>
<feature type="domain" description="Thioredoxin" evidence="1">
    <location>
        <begin position="116"/>
        <end position="203"/>
    </location>
</feature>
<dbReference type="SUPFAM" id="SSF52833">
    <property type="entry name" value="Thioredoxin-like"/>
    <property type="match status" value="1"/>
</dbReference>
<protein>
    <recommendedName>
        <fullName evidence="1">Thioredoxin domain-containing protein</fullName>
    </recommendedName>
</protein>
<accession>A0ABN3ETW4</accession>
<dbReference type="EMBL" id="BAAATR010000039">
    <property type="protein sequence ID" value="GAA2269934.1"/>
    <property type="molecule type" value="Genomic_DNA"/>
</dbReference>
<dbReference type="Proteomes" id="UP001500305">
    <property type="component" value="Unassembled WGS sequence"/>
</dbReference>
<proteinExistence type="predicted"/>
<dbReference type="CDD" id="cd02947">
    <property type="entry name" value="TRX_family"/>
    <property type="match status" value="1"/>
</dbReference>
<evidence type="ECO:0000313" key="2">
    <source>
        <dbReference type="EMBL" id="GAA2269934.1"/>
    </source>
</evidence>
<dbReference type="Pfam" id="PF00085">
    <property type="entry name" value="Thioredoxin"/>
    <property type="match status" value="1"/>
</dbReference>